<feature type="transmembrane region" description="Helical" evidence="1">
    <location>
        <begin position="6"/>
        <end position="24"/>
    </location>
</feature>
<evidence type="ECO:0000313" key="3">
    <source>
        <dbReference type="Proteomes" id="UP000637074"/>
    </source>
</evidence>
<proteinExistence type="predicted"/>
<organism evidence="2 3">
    <name type="scientific">Neobacillus kokaensis</name>
    <dbReference type="NCBI Taxonomy" id="2759023"/>
    <lineage>
        <taxon>Bacteria</taxon>
        <taxon>Bacillati</taxon>
        <taxon>Bacillota</taxon>
        <taxon>Bacilli</taxon>
        <taxon>Bacillales</taxon>
        <taxon>Bacillaceae</taxon>
        <taxon>Neobacillus</taxon>
    </lineage>
</organism>
<reference evidence="2 3" key="1">
    <citation type="journal article" date="2022" name="Int. J. Syst. Evol. Microbiol.">
        <title>Neobacillus kokaensis sp. nov., isolated from soil.</title>
        <authorList>
            <person name="Yuki K."/>
            <person name="Matsubara H."/>
            <person name="Yamaguchi S."/>
        </authorList>
    </citation>
    <scope>NUCLEOTIDE SEQUENCE [LARGE SCALE GENOMIC DNA]</scope>
    <source>
        <strain evidence="2 3">LOB 377</strain>
    </source>
</reference>
<accession>A0ABQ3N502</accession>
<keyword evidence="1" id="KW-0812">Transmembrane</keyword>
<dbReference type="EMBL" id="BNDS01000015">
    <property type="protein sequence ID" value="GHH99729.1"/>
    <property type="molecule type" value="Genomic_DNA"/>
</dbReference>
<name>A0ABQ3N502_9BACI</name>
<keyword evidence="3" id="KW-1185">Reference proteome</keyword>
<keyword evidence="1" id="KW-1133">Transmembrane helix</keyword>
<dbReference type="Proteomes" id="UP000637074">
    <property type="component" value="Unassembled WGS sequence"/>
</dbReference>
<keyword evidence="1" id="KW-0472">Membrane</keyword>
<sequence>MQRKWAIIFITLFIGIIVIVSVAIKVHSTNVEAKYSIPNNPKDIQRVLTYWENRGNDKTHHIKLINVVHLGKSDTYIAYFEDDSDILGTATLKEGPNKKLDIINSHSGGGTTRYGGVKTDQGDYGIVTGKNTDKKIHSIRVELLNDPLKFTVQVPEKDYFIIVKKLPKGKSSIKFADLYLFDKNNKELKP</sequence>
<evidence type="ECO:0000313" key="2">
    <source>
        <dbReference type="EMBL" id="GHH99729.1"/>
    </source>
</evidence>
<evidence type="ECO:0008006" key="4">
    <source>
        <dbReference type="Google" id="ProtNLM"/>
    </source>
</evidence>
<protein>
    <recommendedName>
        <fullName evidence="4">DUF4822 domain-containing protein</fullName>
    </recommendedName>
</protein>
<gene>
    <name evidence="2" type="ORF">AM1BK_32720</name>
</gene>
<dbReference type="RefSeq" id="WP_191274620.1">
    <property type="nucleotide sequence ID" value="NZ_BNDS01000015.1"/>
</dbReference>
<comment type="caution">
    <text evidence="2">The sequence shown here is derived from an EMBL/GenBank/DDBJ whole genome shotgun (WGS) entry which is preliminary data.</text>
</comment>
<evidence type="ECO:0000256" key="1">
    <source>
        <dbReference type="SAM" id="Phobius"/>
    </source>
</evidence>